<dbReference type="AlphaFoldDB" id="A0A4Y5Z367"/>
<sequence length="97" mass="10891">MAAHFPYALAMVLNWATFARPVRTAIRPARPPCRQVLLAAQAIDRDPERVLRWYSEDPIESLGSRTAAELVDAGHADLVIRFLEAVMVREARAMPVH</sequence>
<evidence type="ECO:0000313" key="1">
    <source>
        <dbReference type="EMBL" id="QDE39830.1"/>
    </source>
</evidence>
<dbReference type="OrthoDB" id="5959778at2"/>
<keyword evidence="2" id="KW-1185">Reference proteome</keyword>
<dbReference type="EMBL" id="CP041046">
    <property type="protein sequence ID" value="QDE39830.1"/>
    <property type="molecule type" value="Genomic_DNA"/>
</dbReference>
<evidence type="ECO:0000313" key="2">
    <source>
        <dbReference type="Proteomes" id="UP000316093"/>
    </source>
</evidence>
<dbReference type="KEGG" id="lpy:FIV34_11725"/>
<name>A0A4Y5Z367_9GAMM</name>
<organism evidence="1 2">
    <name type="scientific">Luteibacter pinisoli</name>
    <dbReference type="NCBI Taxonomy" id="2589080"/>
    <lineage>
        <taxon>Bacteria</taxon>
        <taxon>Pseudomonadati</taxon>
        <taxon>Pseudomonadota</taxon>
        <taxon>Gammaproteobacteria</taxon>
        <taxon>Lysobacterales</taxon>
        <taxon>Rhodanobacteraceae</taxon>
        <taxon>Luteibacter</taxon>
    </lineage>
</organism>
<accession>A0A4Y5Z367</accession>
<proteinExistence type="predicted"/>
<dbReference type="Proteomes" id="UP000316093">
    <property type="component" value="Chromosome"/>
</dbReference>
<dbReference type="RefSeq" id="WP_139982945.1">
    <property type="nucleotide sequence ID" value="NZ_CP041046.1"/>
</dbReference>
<reference evidence="1 2" key="1">
    <citation type="submission" date="2019-06" db="EMBL/GenBank/DDBJ databases">
        <title>A complete genome sequence for Luteibacter pinisoli MAH-14.</title>
        <authorList>
            <person name="Baltrus D.A."/>
        </authorList>
    </citation>
    <scope>NUCLEOTIDE SEQUENCE [LARGE SCALE GENOMIC DNA]</scope>
    <source>
        <strain evidence="1 2">MAH-14</strain>
    </source>
</reference>
<gene>
    <name evidence="1" type="ORF">FIV34_11725</name>
</gene>
<protein>
    <submittedName>
        <fullName evidence="1">DUF2384 domain-containing protein</fullName>
    </submittedName>
</protein>